<evidence type="ECO:0000256" key="1">
    <source>
        <dbReference type="ARBA" id="ARBA00009986"/>
    </source>
</evidence>
<dbReference type="Pfam" id="PF00171">
    <property type="entry name" value="Aldedh"/>
    <property type="match status" value="1"/>
</dbReference>
<organism evidence="7 8">
    <name type="scientific">Maribacter litoralis</name>
    <dbReference type="NCBI Taxonomy" id="2059726"/>
    <lineage>
        <taxon>Bacteria</taxon>
        <taxon>Pseudomonadati</taxon>
        <taxon>Bacteroidota</taxon>
        <taxon>Flavobacteriia</taxon>
        <taxon>Flavobacteriales</taxon>
        <taxon>Flavobacteriaceae</taxon>
        <taxon>Maribacter</taxon>
    </lineage>
</organism>
<keyword evidence="8" id="KW-1185">Reference proteome</keyword>
<accession>A0A653QTV7</accession>
<sequence length="453" mass="49953">MKDYQSMNPYNGEILENYTLDSSSAIHNKLQKALKIEASWSTLEIEVRCQLLTKVAELLIDRKEEYATLMTKEMGKPISQGIAEIEKCAWVCDFYALNAEDLLADEIIDTDADESFISHDPLGCVLAVMPWNYPFWQVLRFAAPTLTAGNTAILKHAKNVTGCSMAIEQLFLDAGYPEGCFQHIKAGHEEIEKLIADDGIKAVTLTGSEKAGKSIAATAGSNLKKSVLELGGNNACIVWEDADLDQYISTIATARMQNTGQSCIAAKRFIVCADIYDAFLEKFTNQVTSFKVGDPIKEDTFIGVMAQEDLAEELQKQVQDSIDLGAKVILGNERNGAYYSPTILTNVTEDMPVFKEETFGPVAAIIKVENREEAIKVATNSRFGLGSMLFTQDVDNAMNMISDIPDGAFFINDMVKSDPRLPFGGTKASGYGRELSREGILEFVNKKTVYIKK</sequence>
<dbReference type="AlphaFoldDB" id="A0A653QTV7"/>
<dbReference type="Gene3D" id="3.40.605.10">
    <property type="entry name" value="Aldehyde Dehydrogenase, Chain A, domain 1"/>
    <property type="match status" value="1"/>
</dbReference>
<dbReference type="PANTHER" id="PTHR43217:SF1">
    <property type="entry name" value="SUCCINATE SEMIALDEHYDE DEHYDROGENASE [NAD(P)+] SAD"/>
    <property type="match status" value="1"/>
</dbReference>
<keyword evidence="2" id="KW-0521">NADP</keyword>
<name>A0A653QTV7_9FLAO</name>
<dbReference type="InterPro" id="IPR047110">
    <property type="entry name" value="GABD/Sad-like"/>
</dbReference>
<evidence type="ECO:0000259" key="6">
    <source>
        <dbReference type="Pfam" id="PF00171"/>
    </source>
</evidence>
<reference evidence="7 8" key="1">
    <citation type="submission" date="2019-10" db="EMBL/GenBank/DDBJ databases">
        <authorList>
            <person name="Karimi E."/>
        </authorList>
    </citation>
    <scope>NUCLEOTIDE SEQUENCE [LARGE SCALE GENOMIC DNA]</scope>
    <source>
        <strain evidence="7">Maribacter sp. 151</strain>
    </source>
</reference>
<dbReference type="InterPro" id="IPR015590">
    <property type="entry name" value="Aldehyde_DH_dom"/>
</dbReference>
<evidence type="ECO:0000256" key="2">
    <source>
        <dbReference type="ARBA" id="ARBA00022857"/>
    </source>
</evidence>
<evidence type="ECO:0000256" key="3">
    <source>
        <dbReference type="ARBA" id="ARBA00023002"/>
    </source>
</evidence>
<dbReference type="Proteomes" id="UP000430202">
    <property type="component" value="Unassembled WGS sequence"/>
</dbReference>
<dbReference type="Gene3D" id="3.40.309.10">
    <property type="entry name" value="Aldehyde Dehydrogenase, Chain A, domain 2"/>
    <property type="match status" value="1"/>
</dbReference>
<dbReference type="InterPro" id="IPR016161">
    <property type="entry name" value="Ald_DH/histidinol_DH"/>
</dbReference>
<dbReference type="InterPro" id="IPR029510">
    <property type="entry name" value="Ald_DH_CS_GLU"/>
</dbReference>
<dbReference type="GO" id="GO:0004030">
    <property type="term" value="F:aldehyde dehydrogenase [NAD(P)+] activity"/>
    <property type="evidence" value="ECO:0007669"/>
    <property type="project" value="InterPro"/>
</dbReference>
<evidence type="ECO:0000313" key="7">
    <source>
        <dbReference type="EMBL" id="VXB45939.1"/>
    </source>
</evidence>
<dbReference type="EC" id="1.2.1.79" evidence="7"/>
<proteinExistence type="inferred from homology"/>
<gene>
    <name evidence="7" type="primary">gabD</name>
    <name evidence="7" type="ORF">MARI151_20658</name>
</gene>
<keyword evidence="3 5" id="KW-0560">Oxidoreductase</keyword>
<dbReference type="GO" id="GO:0004777">
    <property type="term" value="F:succinate-semialdehyde dehydrogenase (NAD+) activity"/>
    <property type="evidence" value="ECO:0007669"/>
    <property type="project" value="TreeGrafter"/>
</dbReference>
<dbReference type="FunFam" id="3.40.309.10:FF:000009">
    <property type="entry name" value="Aldehyde dehydrogenase A"/>
    <property type="match status" value="1"/>
</dbReference>
<protein>
    <submittedName>
        <fullName evidence="7">Putative succinate-semialdehyde dehydrogenase (NADP(+))</fullName>
        <ecNumber evidence="7">1.2.1.79</ecNumber>
    </submittedName>
</protein>
<evidence type="ECO:0000256" key="4">
    <source>
        <dbReference type="PROSITE-ProRule" id="PRU10007"/>
    </source>
</evidence>
<dbReference type="RefSeq" id="WP_159302521.1">
    <property type="nucleotide sequence ID" value="NZ_LR733271.1"/>
</dbReference>
<dbReference type="PROSITE" id="PS00687">
    <property type="entry name" value="ALDEHYDE_DEHYDR_GLU"/>
    <property type="match status" value="1"/>
</dbReference>
<evidence type="ECO:0000313" key="8">
    <source>
        <dbReference type="Proteomes" id="UP000430202"/>
    </source>
</evidence>
<dbReference type="GO" id="GO:0036243">
    <property type="term" value="F:succinate-semialdehyde dehydrogenase (NADP+) activity"/>
    <property type="evidence" value="ECO:0007669"/>
    <property type="project" value="UniProtKB-EC"/>
</dbReference>
<dbReference type="SUPFAM" id="SSF53720">
    <property type="entry name" value="ALDH-like"/>
    <property type="match status" value="1"/>
</dbReference>
<comment type="similarity">
    <text evidence="1 5">Belongs to the aldehyde dehydrogenase family.</text>
</comment>
<dbReference type="EMBL" id="CABWLR010000002">
    <property type="protein sequence ID" value="VXB45939.1"/>
    <property type="molecule type" value="Genomic_DNA"/>
</dbReference>
<evidence type="ECO:0000256" key="5">
    <source>
        <dbReference type="RuleBase" id="RU003345"/>
    </source>
</evidence>
<dbReference type="PANTHER" id="PTHR43217">
    <property type="entry name" value="SUCCINATE SEMIALDEHYDE DEHYDROGENASE [NAD(P)+] SAD"/>
    <property type="match status" value="1"/>
</dbReference>
<dbReference type="InterPro" id="IPR044148">
    <property type="entry name" value="ALDH_GabD1-like"/>
</dbReference>
<dbReference type="InterPro" id="IPR016162">
    <property type="entry name" value="Ald_DH_N"/>
</dbReference>
<dbReference type="FunFam" id="3.40.605.10:FF:000012">
    <property type="entry name" value="NAD-dependent succinate-semialdehyde dehydrogenase"/>
    <property type="match status" value="1"/>
</dbReference>
<dbReference type="InterPro" id="IPR016163">
    <property type="entry name" value="Ald_DH_C"/>
</dbReference>
<dbReference type="CDD" id="cd07100">
    <property type="entry name" value="ALDH_SSADH1_GabD1"/>
    <property type="match status" value="1"/>
</dbReference>
<feature type="active site" evidence="4">
    <location>
        <position position="229"/>
    </location>
</feature>
<feature type="domain" description="Aldehyde dehydrogenase" evidence="6">
    <location>
        <begin position="4"/>
        <end position="449"/>
    </location>
</feature>